<dbReference type="InterPro" id="IPR051927">
    <property type="entry name" value="Zn_Chap_cDPG_Synth"/>
</dbReference>
<accession>A0A172UJS6</accession>
<evidence type="ECO:0000256" key="1">
    <source>
        <dbReference type="SAM" id="MobiDB-lite"/>
    </source>
</evidence>
<dbReference type="SUPFAM" id="SSF90002">
    <property type="entry name" value="Hypothetical protein YjiA, C-terminal domain"/>
    <property type="match status" value="1"/>
</dbReference>
<name>A0A172UJS6_9MYCO</name>
<dbReference type="InterPro" id="IPR003495">
    <property type="entry name" value="CobW/HypB/UreG_nucleotide-bd"/>
</dbReference>
<dbReference type="Proteomes" id="UP000077143">
    <property type="component" value="Chromosome"/>
</dbReference>
<dbReference type="AlphaFoldDB" id="A0A172UJS6"/>
<dbReference type="NCBIfam" id="NF047431">
    <property type="entry name" value="hiber_recruit"/>
    <property type="match status" value="1"/>
</dbReference>
<dbReference type="RefSeq" id="WP_067992516.1">
    <property type="nucleotide sequence ID" value="NZ_CP015596.1"/>
</dbReference>
<dbReference type="STRING" id="1682113.A7U43_06515"/>
<dbReference type="KEGG" id="madi:A7U43_06515"/>
<reference evidence="3 4" key="1">
    <citation type="submission" date="2016-05" db="EMBL/GenBank/DDBJ databases">
        <title>Complete genome sequence of a phthalic acid esters degrading Mycobacterium sp. YC-RL4.</title>
        <authorList>
            <person name="Ren L."/>
            <person name="Fan S."/>
            <person name="Ruth N."/>
            <person name="Jia Y."/>
            <person name="Wang J."/>
            <person name="Qiao C."/>
        </authorList>
    </citation>
    <scope>NUCLEOTIDE SEQUENCE [LARGE SCALE GENOMIC DNA]</scope>
    <source>
        <strain evidence="3 4">YC-RL4</strain>
    </source>
</reference>
<feature type="domain" description="CobW C-terminal" evidence="2">
    <location>
        <begin position="235"/>
        <end position="351"/>
    </location>
</feature>
<keyword evidence="4" id="KW-1185">Reference proteome</keyword>
<dbReference type="SMART" id="SM00833">
    <property type="entry name" value="CobW_C"/>
    <property type="match status" value="1"/>
</dbReference>
<feature type="region of interest" description="Disordered" evidence="1">
    <location>
        <begin position="206"/>
        <end position="232"/>
    </location>
</feature>
<dbReference type="PANTHER" id="PTHR43603">
    <property type="entry name" value="COBW DOMAIN-CONTAINING PROTEIN DDB_G0274527"/>
    <property type="match status" value="1"/>
</dbReference>
<sequence length="396" mass="43269">MRTPVILVAGQGAGTDVVDVLLRTPGTAVVGYTVDGHVVVRQVSGMRDTKLVITQWPLEMTNCCVTCTVRNDLLILLRQLHRRDDVHRIVVQLMEWLDPESICTAINDTPVQLGPGYIDGPAGRDVEIQAVVTCIDTEVWLNQALGDDELDASRTVAQVVVGQAEFADVLVLTAADRATLAVLRRLAPRARITVGLQHVTTALKHLDPQSRRGRSDDPHDSLLSGQPPLQPDGDVELLEFNARRPFHPERLHNAIDALLDGVVRVRGRAWLASQPDTVVWIESAGGGLGVGDAGRWLAGMDERARAYADPERTAMAASHWDERFGDRHIALTALICGANPETITAALNAALLTDAELERPQDWAGYPDPFGEWHEDPCAELSHDLADEHIMLNGEE</sequence>
<dbReference type="OrthoDB" id="9808822at2"/>
<organism evidence="3 4">
    <name type="scientific">Mycobacterium adipatum</name>
    <dbReference type="NCBI Taxonomy" id="1682113"/>
    <lineage>
        <taxon>Bacteria</taxon>
        <taxon>Bacillati</taxon>
        <taxon>Actinomycetota</taxon>
        <taxon>Actinomycetes</taxon>
        <taxon>Mycobacteriales</taxon>
        <taxon>Mycobacteriaceae</taxon>
        <taxon>Mycobacterium</taxon>
    </lineage>
</organism>
<proteinExistence type="predicted"/>
<dbReference type="PANTHER" id="PTHR43603:SF1">
    <property type="entry name" value="ZINC-REGULATED GTPASE METALLOPROTEIN ACTIVATOR 1"/>
    <property type="match status" value="1"/>
</dbReference>
<gene>
    <name evidence="3" type="ORF">A7U43_06515</name>
</gene>
<dbReference type="Pfam" id="PF02492">
    <property type="entry name" value="cobW"/>
    <property type="match status" value="1"/>
</dbReference>
<evidence type="ECO:0000259" key="2">
    <source>
        <dbReference type="SMART" id="SM00833"/>
    </source>
</evidence>
<dbReference type="EMBL" id="CP015596">
    <property type="protein sequence ID" value="ANE79024.1"/>
    <property type="molecule type" value="Genomic_DNA"/>
</dbReference>
<dbReference type="Gene3D" id="3.40.50.300">
    <property type="entry name" value="P-loop containing nucleotide triphosphate hydrolases"/>
    <property type="match status" value="1"/>
</dbReference>
<evidence type="ECO:0000313" key="4">
    <source>
        <dbReference type="Proteomes" id="UP000077143"/>
    </source>
</evidence>
<dbReference type="InterPro" id="IPR011629">
    <property type="entry name" value="CobW-like_C"/>
</dbReference>
<evidence type="ECO:0000313" key="3">
    <source>
        <dbReference type="EMBL" id="ANE79024.1"/>
    </source>
</evidence>
<dbReference type="InterPro" id="IPR027417">
    <property type="entry name" value="P-loop_NTPase"/>
</dbReference>
<feature type="compositionally biased region" description="Basic and acidic residues" evidence="1">
    <location>
        <begin position="206"/>
        <end position="220"/>
    </location>
</feature>
<dbReference type="Pfam" id="PF07683">
    <property type="entry name" value="CobW_C"/>
    <property type="match status" value="1"/>
</dbReference>
<protein>
    <recommendedName>
        <fullName evidence="2">CobW C-terminal domain-containing protein</fullName>
    </recommendedName>
</protein>